<name>A0ABV0SBV4_9TELE</name>
<accession>A0ABV0SBV4</accession>
<gene>
    <name evidence="1" type="ORF">XENOCAPTIV_027784</name>
</gene>
<comment type="caution">
    <text evidence="1">The sequence shown here is derived from an EMBL/GenBank/DDBJ whole genome shotgun (WGS) entry which is preliminary data.</text>
</comment>
<dbReference type="Proteomes" id="UP001434883">
    <property type="component" value="Unassembled WGS sequence"/>
</dbReference>
<protein>
    <submittedName>
        <fullName evidence="1">Uncharacterized protein</fullName>
    </submittedName>
</protein>
<reference evidence="1 2" key="1">
    <citation type="submission" date="2021-06" db="EMBL/GenBank/DDBJ databases">
        <authorList>
            <person name="Palmer J.M."/>
        </authorList>
    </citation>
    <scope>NUCLEOTIDE SEQUENCE [LARGE SCALE GENOMIC DNA]</scope>
    <source>
        <strain evidence="1 2">XC_2019</strain>
        <tissue evidence="1">Muscle</tissue>
    </source>
</reference>
<dbReference type="EMBL" id="JAHRIN010076355">
    <property type="protein sequence ID" value="MEQ2218004.1"/>
    <property type="molecule type" value="Genomic_DNA"/>
</dbReference>
<sequence>MSEVSLKLDLLALSAGLYTKCPPCLLLVHSSGFSLDLSSHTCHIPAVPPLHARLPTCGPGNPELPWGTFQPCQHFWGMPPPTSHSSQFLYPSPLPPFTPLEPCLHS</sequence>
<evidence type="ECO:0000313" key="1">
    <source>
        <dbReference type="EMBL" id="MEQ2218004.1"/>
    </source>
</evidence>
<proteinExistence type="predicted"/>
<evidence type="ECO:0000313" key="2">
    <source>
        <dbReference type="Proteomes" id="UP001434883"/>
    </source>
</evidence>
<keyword evidence="2" id="KW-1185">Reference proteome</keyword>
<organism evidence="1 2">
    <name type="scientific">Xenoophorus captivus</name>
    <dbReference type="NCBI Taxonomy" id="1517983"/>
    <lineage>
        <taxon>Eukaryota</taxon>
        <taxon>Metazoa</taxon>
        <taxon>Chordata</taxon>
        <taxon>Craniata</taxon>
        <taxon>Vertebrata</taxon>
        <taxon>Euteleostomi</taxon>
        <taxon>Actinopterygii</taxon>
        <taxon>Neopterygii</taxon>
        <taxon>Teleostei</taxon>
        <taxon>Neoteleostei</taxon>
        <taxon>Acanthomorphata</taxon>
        <taxon>Ovalentaria</taxon>
        <taxon>Atherinomorphae</taxon>
        <taxon>Cyprinodontiformes</taxon>
        <taxon>Goodeidae</taxon>
        <taxon>Xenoophorus</taxon>
    </lineage>
</organism>